<feature type="compositionally biased region" description="Low complexity" evidence="1">
    <location>
        <begin position="340"/>
        <end position="360"/>
    </location>
</feature>
<dbReference type="STRING" id="596152.DesU5LDRAFT_3135"/>
<feature type="compositionally biased region" description="Low complexity" evidence="1">
    <location>
        <begin position="428"/>
        <end position="444"/>
    </location>
</feature>
<reference evidence="3" key="1">
    <citation type="submission" date="2011-11" db="EMBL/GenBank/DDBJ databases">
        <title>Improved High-Quality Draft sequence of Desulfovibrio sp. U5L.</title>
        <authorList>
            <consortium name="US DOE Joint Genome Institute"/>
            <person name="Lucas S."/>
            <person name="Han J."/>
            <person name="Lapidus A."/>
            <person name="Cheng J.-F."/>
            <person name="Goodwin L."/>
            <person name="Pitluck S."/>
            <person name="Peters L."/>
            <person name="Ovchinnikova G."/>
            <person name="Held B."/>
            <person name="Detter J.C."/>
            <person name="Han C."/>
            <person name="Tapia R."/>
            <person name="Land M."/>
            <person name="Hauser L."/>
            <person name="Kyrpides N."/>
            <person name="Ivanova N."/>
            <person name="Pagani I."/>
            <person name="Gabster J."/>
            <person name="Walker C."/>
            <person name="Stolyar S."/>
            <person name="Stahl D."/>
            <person name="Arkin A."/>
            <person name="Dehal P."/>
            <person name="Hazen T."/>
            <person name="Woyke T."/>
        </authorList>
    </citation>
    <scope>NUCLEOTIDE SEQUENCE [LARGE SCALE GENOMIC DNA]</scope>
    <source>
        <strain evidence="3">U5L</strain>
    </source>
</reference>
<evidence type="ECO:0000256" key="1">
    <source>
        <dbReference type="SAM" id="MobiDB-lite"/>
    </source>
</evidence>
<feature type="region of interest" description="Disordered" evidence="1">
    <location>
        <begin position="428"/>
        <end position="447"/>
    </location>
</feature>
<dbReference type="Pfam" id="PF13401">
    <property type="entry name" value="AAA_22"/>
    <property type="match status" value="1"/>
</dbReference>
<dbReference type="GO" id="GO:0016887">
    <property type="term" value="F:ATP hydrolysis activity"/>
    <property type="evidence" value="ECO:0007669"/>
    <property type="project" value="InterPro"/>
</dbReference>
<dbReference type="HOGENOM" id="CLU_024918_0_0_7"/>
<evidence type="ECO:0000313" key="3">
    <source>
        <dbReference type="EMBL" id="EIG54769.1"/>
    </source>
</evidence>
<feature type="region of interest" description="Disordered" evidence="1">
    <location>
        <begin position="340"/>
        <end position="414"/>
    </location>
</feature>
<organism evidence="3">
    <name type="scientific">Desulfovibrio sp. U5L</name>
    <dbReference type="NCBI Taxonomy" id="596152"/>
    <lineage>
        <taxon>Bacteria</taxon>
        <taxon>Pseudomonadati</taxon>
        <taxon>Thermodesulfobacteriota</taxon>
        <taxon>Desulfovibrionia</taxon>
        <taxon>Desulfovibrionales</taxon>
        <taxon>Desulfovibrionaceae</taxon>
        <taxon>Desulfovibrio</taxon>
    </lineage>
</organism>
<dbReference type="EMBL" id="JH600068">
    <property type="protein sequence ID" value="EIG54769.1"/>
    <property type="molecule type" value="Genomic_DNA"/>
</dbReference>
<dbReference type="InterPro" id="IPR049945">
    <property type="entry name" value="AAA_22"/>
</dbReference>
<dbReference type="SUPFAM" id="SSF52540">
    <property type="entry name" value="P-loop containing nucleoside triphosphate hydrolases"/>
    <property type="match status" value="1"/>
</dbReference>
<dbReference type="OrthoDB" id="5416002at2"/>
<dbReference type="SMART" id="SM00382">
    <property type="entry name" value="AAA"/>
    <property type="match status" value="1"/>
</dbReference>
<dbReference type="eggNOG" id="COG3267">
    <property type="taxonomic scope" value="Bacteria"/>
</dbReference>
<sequence>MSYYQALGLLREPFSNSPDPDLLYRARTHLECLQHMEIAVRLRRGLNVVLGEVGTGKTTLGRELARLLAEDGSVEVHFLDDPYQPTPLDFLKALSRLFGLDATEAADDAGLMREALKAALLERGEGGRIVALIVDEGQKMTPECLELLRELLNVETNTHKLLQIVIFAQTEFEDVLAARPNLDDRVNFRYRLLPLDRGETRRMIETRLALCTADGLVPPVFTPLAMRRIHRLTRGYPRKIVRLCHLSMLLAVGFGKPRIGWGLVGRAARQSRGGARAWLRPAAVAGTLGAAALAGLLFYGPGLPGARQTALGLLLRATAALEGGSAASLAPKASLPAASVPWDPAGAPEAPEETAPGMAGVSVDGSWEEAEAAEPSATGRTAESVPAARAAEANAPARAEPASERAEAAPATPGQRFTAWALRAETVPRPAAAASRRPAPDAAATVPAETAGLSRATAPLSRQGLGAALDLATAAFPPDAPEQVIVIAAEGAGNAAAADARPAGAAPETLGTCLVRPGWTVSRLANKLYGNGGRQVLSQLAKANPGLDFERVRAGDAVVYPALAAKAPPAGSYLVKVAGVADLEQGFASIAKWKEKFGLALSLYCTGHPGAGLRVEVVLPALFPNRDAAGEALAALPGELAGQAVLVGSYPAGTTFYTDLGEGKARRTGKAPVPARQVAERRPTPLVVPFQPQVP</sequence>
<name>I2Q4R3_9BACT</name>
<evidence type="ECO:0000259" key="2">
    <source>
        <dbReference type="SMART" id="SM00382"/>
    </source>
</evidence>
<feature type="domain" description="AAA+ ATPase" evidence="2">
    <location>
        <begin position="43"/>
        <end position="192"/>
    </location>
</feature>
<protein>
    <submittedName>
        <fullName evidence="3">Type II secretory pathway, component ExeA (Predicted ATPase)</fullName>
    </submittedName>
</protein>
<dbReference type="InterPro" id="IPR052026">
    <property type="entry name" value="ExeA_AAA_ATPase_DNA-bind"/>
</dbReference>
<proteinExistence type="predicted"/>
<dbReference type="InterPro" id="IPR003593">
    <property type="entry name" value="AAA+_ATPase"/>
</dbReference>
<dbReference type="InterPro" id="IPR027417">
    <property type="entry name" value="P-loop_NTPase"/>
</dbReference>
<gene>
    <name evidence="3" type="ORF">DesU5LDRAFT_3135</name>
</gene>
<feature type="region of interest" description="Disordered" evidence="1">
    <location>
        <begin position="663"/>
        <end position="695"/>
    </location>
</feature>
<accession>I2Q4R3</accession>
<dbReference type="PANTHER" id="PTHR35894">
    <property type="entry name" value="GENERAL SECRETION PATHWAY PROTEIN A-RELATED"/>
    <property type="match status" value="1"/>
</dbReference>
<dbReference type="AlphaFoldDB" id="I2Q4R3"/>
<feature type="compositionally biased region" description="Low complexity" evidence="1">
    <location>
        <begin position="380"/>
        <end position="400"/>
    </location>
</feature>
<dbReference type="PANTHER" id="PTHR35894:SF1">
    <property type="entry name" value="PHOSPHORIBULOKINASE _ URIDINE KINASE FAMILY"/>
    <property type="match status" value="1"/>
</dbReference>
<dbReference type="Gene3D" id="3.40.50.300">
    <property type="entry name" value="P-loop containing nucleotide triphosphate hydrolases"/>
    <property type="match status" value="1"/>
</dbReference>